<dbReference type="InterPro" id="IPR011992">
    <property type="entry name" value="EF-hand-dom_pair"/>
</dbReference>
<feature type="domain" description="EF-hand" evidence="1">
    <location>
        <begin position="40"/>
        <end position="62"/>
    </location>
</feature>
<dbReference type="PROSITE" id="PS50222">
    <property type="entry name" value="EF_HAND_2"/>
    <property type="match status" value="1"/>
</dbReference>
<sequence>ISSTRSNRRANLRLFRKKGVKQETPDCTLDFKEFVERMAEHESSLTLVFNEIDVNKDGTLEP</sequence>
<dbReference type="AlphaFoldDB" id="A0A915KUB4"/>
<accession>A0A915KUB4</accession>
<proteinExistence type="predicted"/>
<dbReference type="SUPFAM" id="SSF47473">
    <property type="entry name" value="EF-hand"/>
    <property type="match status" value="1"/>
</dbReference>
<keyword evidence="2" id="KW-1185">Reference proteome</keyword>
<dbReference type="GO" id="GO:0005509">
    <property type="term" value="F:calcium ion binding"/>
    <property type="evidence" value="ECO:0007669"/>
    <property type="project" value="InterPro"/>
</dbReference>
<reference evidence="3" key="1">
    <citation type="submission" date="2022-11" db="UniProtKB">
        <authorList>
            <consortium name="WormBaseParasite"/>
        </authorList>
    </citation>
    <scope>IDENTIFICATION</scope>
</reference>
<dbReference type="WBParaSite" id="nRc.2.0.1.t42061-RA">
    <property type="protein sequence ID" value="nRc.2.0.1.t42061-RA"/>
    <property type="gene ID" value="nRc.2.0.1.g42061"/>
</dbReference>
<organism evidence="2 3">
    <name type="scientific">Romanomermis culicivorax</name>
    <name type="common">Nematode worm</name>
    <dbReference type="NCBI Taxonomy" id="13658"/>
    <lineage>
        <taxon>Eukaryota</taxon>
        <taxon>Metazoa</taxon>
        <taxon>Ecdysozoa</taxon>
        <taxon>Nematoda</taxon>
        <taxon>Enoplea</taxon>
        <taxon>Dorylaimia</taxon>
        <taxon>Mermithida</taxon>
        <taxon>Mermithoidea</taxon>
        <taxon>Mermithidae</taxon>
        <taxon>Romanomermis</taxon>
    </lineage>
</organism>
<protein>
    <submittedName>
        <fullName evidence="3">EF-hand domain-containing protein</fullName>
    </submittedName>
</protein>
<name>A0A915KUB4_ROMCU</name>
<evidence type="ECO:0000313" key="3">
    <source>
        <dbReference type="WBParaSite" id="nRc.2.0.1.t42061-RA"/>
    </source>
</evidence>
<evidence type="ECO:0000259" key="1">
    <source>
        <dbReference type="PROSITE" id="PS50222"/>
    </source>
</evidence>
<dbReference type="Proteomes" id="UP000887565">
    <property type="component" value="Unplaced"/>
</dbReference>
<dbReference type="InterPro" id="IPR002048">
    <property type="entry name" value="EF_hand_dom"/>
</dbReference>
<evidence type="ECO:0000313" key="2">
    <source>
        <dbReference type="Proteomes" id="UP000887565"/>
    </source>
</evidence>